<sequence>MLLPFPARVFSTLLALTLGARPAQLDGITLDSSSVHQLDSLHDSLRVPRAVSLLTVTPPNAATSTRLPQRPASDPSRLQRSATVADVADDGTACSITNGTGMNANQCRCGERWCRSRQWCISATSECLEAGTALRHAIDEHGSEAIPLIHQALDDSMVVDRREAKTAESAEDGAKCCKCKDDATTWSKSGTCTECWPSDVLGGAAVDANQFSEDQRPMQACRMDRASLIIGIIGHMLATRMFRWKVILKEVLLGLPLEPGEAADQEIGNRTNGTPPSFGADGFQRGAPHADAQPHASRMRRNRFWMFGIFQADGCPGTFGGVSKCQARVTAHN</sequence>
<name>A0ABN9UZJ1_9DINO</name>
<dbReference type="Proteomes" id="UP001189429">
    <property type="component" value="Unassembled WGS sequence"/>
</dbReference>
<proteinExistence type="predicted"/>
<keyword evidence="2" id="KW-0732">Signal</keyword>
<dbReference type="EMBL" id="CAUYUJ010016387">
    <property type="protein sequence ID" value="CAK0864652.1"/>
    <property type="molecule type" value="Genomic_DNA"/>
</dbReference>
<protein>
    <submittedName>
        <fullName evidence="3">Uncharacterized protein</fullName>
    </submittedName>
</protein>
<feature type="region of interest" description="Disordered" evidence="1">
    <location>
        <begin position="59"/>
        <end position="79"/>
    </location>
</feature>
<reference evidence="3" key="1">
    <citation type="submission" date="2023-10" db="EMBL/GenBank/DDBJ databases">
        <authorList>
            <person name="Chen Y."/>
            <person name="Shah S."/>
            <person name="Dougan E. K."/>
            <person name="Thang M."/>
            <person name="Chan C."/>
        </authorList>
    </citation>
    <scope>NUCLEOTIDE SEQUENCE [LARGE SCALE GENOMIC DNA]</scope>
</reference>
<comment type="caution">
    <text evidence="3">The sequence shown here is derived from an EMBL/GenBank/DDBJ whole genome shotgun (WGS) entry which is preliminary data.</text>
</comment>
<evidence type="ECO:0000313" key="4">
    <source>
        <dbReference type="Proteomes" id="UP001189429"/>
    </source>
</evidence>
<keyword evidence="4" id="KW-1185">Reference proteome</keyword>
<feature type="region of interest" description="Disordered" evidence="1">
    <location>
        <begin position="264"/>
        <end position="291"/>
    </location>
</feature>
<evidence type="ECO:0000256" key="2">
    <source>
        <dbReference type="SAM" id="SignalP"/>
    </source>
</evidence>
<organism evidence="3 4">
    <name type="scientific">Prorocentrum cordatum</name>
    <dbReference type="NCBI Taxonomy" id="2364126"/>
    <lineage>
        <taxon>Eukaryota</taxon>
        <taxon>Sar</taxon>
        <taxon>Alveolata</taxon>
        <taxon>Dinophyceae</taxon>
        <taxon>Prorocentrales</taxon>
        <taxon>Prorocentraceae</taxon>
        <taxon>Prorocentrum</taxon>
    </lineage>
</organism>
<accession>A0ABN9UZJ1</accession>
<feature type="signal peptide" evidence="2">
    <location>
        <begin position="1"/>
        <end position="19"/>
    </location>
</feature>
<gene>
    <name evidence="3" type="ORF">PCOR1329_LOCUS52472</name>
</gene>
<evidence type="ECO:0000256" key="1">
    <source>
        <dbReference type="SAM" id="MobiDB-lite"/>
    </source>
</evidence>
<feature type="chain" id="PRO_5045826012" evidence="2">
    <location>
        <begin position="20"/>
        <end position="333"/>
    </location>
</feature>
<evidence type="ECO:0000313" key="3">
    <source>
        <dbReference type="EMBL" id="CAK0864652.1"/>
    </source>
</evidence>